<dbReference type="Pfam" id="PF17137">
    <property type="entry name" value="DUF5110"/>
    <property type="match status" value="1"/>
</dbReference>
<evidence type="ECO:0000259" key="3">
    <source>
        <dbReference type="Pfam" id="PF01055"/>
    </source>
</evidence>
<gene>
    <name evidence="7" type="ORF">L3X37_02290</name>
</gene>
<dbReference type="RefSeq" id="WP_237238555.1">
    <property type="nucleotide sequence ID" value="NZ_JAKKDU010000002.1"/>
</dbReference>
<dbReference type="Gene3D" id="2.60.40.1760">
    <property type="entry name" value="glycosyl hydrolase (family 31)"/>
    <property type="match status" value="1"/>
</dbReference>
<dbReference type="GO" id="GO:0004553">
    <property type="term" value="F:hydrolase activity, hydrolyzing O-glycosyl compounds"/>
    <property type="evidence" value="ECO:0007669"/>
    <property type="project" value="InterPro"/>
</dbReference>
<feature type="domain" description="Glycoside hydrolase family 31 TIM barrel" evidence="3">
    <location>
        <begin position="248"/>
        <end position="568"/>
    </location>
</feature>
<dbReference type="CDD" id="cd06591">
    <property type="entry name" value="GH31_xylosidase_XylS"/>
    <property type="match status" value="1"/>
</dbReference>
<dbReference type="CDD" id="cd14752">
    <property type="entry name" value="GH31_N"/>
    <property type="match status" value="1"/>
</dbReference>
<keyword evidence="8" id="KW-1185">Reference proteome</keyword>
<dbReference type="InterPro" id="IPR000322">
    <property type="entry name" value="Glyco_hydro_31_TIM"/>
</dbReference>
<reference evidence="7" key="1">
    <citation type="submission" date="2022-01" db="EMBL/GenBank/DDBJ databases">
        <title>Draft genome sequence of Sabulilitoribacter arenilitoris KCTC 52401.</title>
        <authorList>
            <person name="Oh J.-S."/>
        </authorList>
    </citation>
    <scope>NUCLEOTIDE SEQUENCE</scope>
    <source>
        <strain evidence="7">HMF6543</strain>
    </source>
</reference>
<dbReference type="InterPro" id="IPR013780">
    <property type="entry name" value="Glyco_hydro_b"/>
</dbReference>
<sequence>MNLKNVLIWHLKMLLIILLSGCSSSLIKSDSGIIYEIFDAETNSIKKIAVNVLTPTVIKIAVAENDSLLDIESLIAKKSLENVFDFSVEEEKEKIIIRTDSLSVYLDKFTGEFDFKNHKEVLLMSAKKSRIKPFLQNGNRSFHIQQDFSWPNEEVLYGLGQHEQEDLSIRGKKIEMTQQNTRVSIPVILSSKGYGIYWDNYSKTVFDDTSEHPFIASEIGDKIEYYFIQGQRFDNIIASFRELTGEAPMLPKWALGYIQSRNRYKNKEELMKVVEKHRSLNIPLDAIILDYLHWGDSGFGSMVFDPVDFPDAEDMITILHDDFNCKLVVSVWPSFKINIDNWNLMNKKGFLLDLDLGKFGQVYDAFNPQAGKLYYDLVKKNYLDKGVDAIWFDATEPENFDEFTKTSCFLGPTSKYLNLYSYFDMKNIYERQSINRDKRAFVLTRSAFAGQQKFASVVWSGDIGVDFKTLKEQIPTGLNFCMTGLPYWNTDIGGYAGGDPKDPAYQEVFVRWFQYGTFTPFFRAHGRRYPMETRSGHNELWSYGSDNQKILTNYVNLRYRLLPYLYTLSYKVYSEGYTIMRALPFDFLHDKNVLKINDQFMFGSNIMVCPVLEPNAKKREVYLPKGGDWFDFWTHEKYSGGQFIIADSPIEIIPLFVKSGSILPMGEILQHTSEKPMDKLEIRLYTGKDADFTLYEDEGDNYNYINEIGTTIPMKYSEKNKVFTMGPTKGGFKGMQKEKRINLKVISKKKGAIIKEINYTGDLLKINIE</sequence>
<evidence type="ECO:0000313" key="8">
    <source>
        <dbReference type="Proteomes" id="UP001199795"/>
    </source>
</evidence>
<comment type="similarity">
    <text evidence="1 2">Belongs to the glycosyl hydrolase 31 family.</text>
</comment>
<evidence type="ECO:0000256" key="2">
    <source>
        <dbReference type="RuleBase" id="RU361185"/>
    </source>
</evidence>
<dbReference type="InterPro" id="IPR011013">
    <property type="entry name" value="Gal_mutarotase_sf_dom"/>
</dbReference>
<protein>
    <submittedName>
        <fullName evidence="7">Glycoside hydrolase family 31 protein</fullName>
    </submittedName>
</protein>
<keyword evidence="2" id="KW-0326">Glycosidase</keyword>
<keyword evidence="2 7" id="KW-0378">Hydrolase</keyword>
<evidence type="ECO:0000259" key="5">
    <source>
        <dbReference type="Pfam" id="PF17137"/>
    </source>
</evidence>
<dbReference type="PANTHER" id="PTHR43863">
    <property type="entry name" value="HYDROLASE, PUTATIVE (AFU_ORTHOLOGUE AFUA_1G03140)-RELATED"/>
    <property type="match status" value="1"/>
</dbReference>
<dbReference type="InterPro" id="IPR048395">
    <property type="entry name" value="Glyco_hydro_31_C"/>
</dbReference>
<name>A0AAE3EMZ0_9FLAO</name>
<dbReference type="InterPro" id="IPR051816">
    <property type="entry name" value="Glycosyl_Hydrolase_31"/>
</dbReference>
<dbReference type="Pfam" id="PF21365">
    <property type="entry name" value="Glyco_hydro_31_3rd"/>
    <property type="match status" value="1"/>
</dbReference>
<dbReference type="InterPro" id="IPR025887">
    <property type="entry name" value="Glyco_hydro_31_N_dom"/>
</dbReference>
<dbReference type="Gene3D" id="3.20.20.80">
    <property type="entry name" value="Glycosidases"/>
    <property type="match status" value="1"/>
</dbReference>
<dbReference type="GO" id="GO:0005975">
    <property type="term" value="P:carbohydrate metabolic process"/>
    <property type="evidence" value="ECO:0007669"/>
    <property type="project" value="InterPro"/>
</dbReference>
<evidence type="ECO:0000256" key="1">
    <source>
        <dbReference type="ARBA" id="ARBA00007806"/>
    </source>
</evidence>
<organism evidence="7 8">
    <name type="scientific">Wocania arenilitoris</name>
    <dbReference type="NCBI Taxonomy" id="2044858"/>
    <lineage>
        <taxon>Bacteria</taxon>
        <taxon>Pseudomonadati</taxon>
        <taxon>Bacteroidota</taxon>
        <taxon>Flavobacteriia</taxon>
        <taxon>Flavobacteriales</taxon>
        <taxon>Flavobacteriaceae</taxon>
        <taxon>Wocania</taxon>
    </lineage>
</organism>
<dbReference type="Proteomes" id="UP001199795">
    <property type="component" value="Unassembled WGS sequence"/>
</dbReference>
<dbReference type="Pfam" id="PF01055">
    <property type="entry name" value="Glyco_hydro_31_2nd"/>
    <property type="match status" value="1"/>
</dbReference>
<dbReference type="SUPFAM" id="SSF51011">
    <property type="entry name" value="Glycosyl hydrolase domain"/>
    <property type="match status" value="1"/>
</dbReference>
<dbReference type="AlphaFoldDB" id="A0AAE3EMZ0"/>
<evidence type="ECO:0000259" key="6">
    <source>
        <dbReference type="Pfam" id="PF21365"/>
    </source>
</evidence>
<accession>A0AAE3EMZ0</accession>
<dbReference type="GO" id="GO:0030246">
    <property type="term" value="F:carbohydrate binding"/>
    <property type="evidence" value="ECO:0007669"/>
    <property type="project" value="InterPro"/>
</dbReference>
<comment type="caution">
    <text evidence="7">The sequence shown here is derived from an EMBL/GenBank/DDBJ whole genome shotgun (WGS) entry which is preliminary data.</text>
</comment>
<feature type="domain" description="Glycoside hydrolase family 31 N-terminal" evidence="4">
    <location>
        <begin position="48"/>
        <end position="207"/>
    </location>
</feature>
<dbReference type="SUPFAM" id="SSF51445">
    <property type="entry name" value="(Trans)glycosidases"/>
    <property type="match status" value="1"/>
</dbReference>
<feature type="domain" description="DUF5110" evidence="5">
    <location>
        <begin position="680"/>
        <end position="746"/>
    </location>
</feature>
<evidence type="ECO:0000259" key="4">
    <source>
        <dbReference type="Pfam" id="PF13802"/>
    </source>
</evidence>
<dbReference type="InterPro" id="IPR017853">
    <property type="entry name" value="GH"/>
</dbReference>
<evidence type="ECO:0000313" key="7">
    <source>
        <dbReference type="EMBL" id="MCF7567194.1"/>
    </source>
</evidence>
<dbReference type="Pfam" id="PF13802">
    <property type="entry name" value="Gal_mutarotas_2"/>
    <property type="match status" value="1"/>
</dbReference>
<dbReference type="EMBL" id="JAKKDU010000002">
    <property type="protein sequence ID" value="MCF7567194.1"/>
    <property type="molecule type" value="Genomic_DNA"/>
</dbReference>
<dbReference type="SUPFAM" id="SSF74650">
    <property type="entry name" value="Galactose mutarotase-like"/>
    <property type="match status" value="1"/>
</dbReference>
<dbReference type="InterPro" id="IPR033403">
    <property type="entry name" value="DUF5110"/>
</dbReference>
<feature type="domain" description="Glycosyl hydrolase family 31 C-terminal" evidence="6">
    <location>
        <begin position="576"/>
        <end position="663"/>
    </location>
</feature>
<proteinExistence type="inferred from homology"/>
<dbReference type="Gene3D" id="2.60.40.1180">
    <property type="entry name" value="Golgi alpha-mannosidase II"/>
    <property type="match status" value="2"/>
</dbReference>
<dbReference type="PANTHER" id="PTHR43863:SF2">
    <property type="entry name" value="MALTASE-GLUCOAMYLASE"/>
    <property type="match status" value="1"/>
</dbReference>